<name>A0A2S6GCK1_9PSEU</name>
<comment type="caution">
    <text evidence="1">The sequence shown here is derived from an EMBL/GenBank/DDBJ whole genome shotgun (WGS) entry which is preliminary data.</text>
</comment>
<evidence type="ECO:0000313" key="2">
    <source>
        <dbReference type="Proteomes" id="UP000239203"/>
    </source>
</evidence>
<accession>A0A2S6GCK1</accession>
<dbReference type="GO" id="GO:0016491">
    <property type="term" value="F:oxidoreductase activity"/>
    <property type="evidence" value="ECO:0007669"/>
    <property type="project" value="InterPro"/>
</dbReference>
<evidence type="ECO:0000313" key="1">
    <source>
        <dbReference type="EMBL" id="PPK62540.1"/>
    </source>
</evidence>
<dbReference type="NCBIfam" id="NF047509">
    <property type="entry name" value="Rv3131_FMN_oxido"/>
    <property type="match status" value="1"/>
</dbReference>
<dbReference type="EMBL" id="PTIX01000034">
    <property type="protein sequence ID" value="PPK62540.1"/>
    <property type="molecule type" value="Genomic_DNA"/>
</dbReference>
<dbReference type="Gene3D" id="3.40.109.10">
    <property type="entry name" value="NADH Oxidase"/>
    <property type="match status" value="2"/>
</dbReference>
<dbReference type="SUPFAM" id="SSF55469">
    <property type="entry name" value="FMN-dependent nitroreductase-like"/>
    <property type="match status" value="2"/>
</dbReference>
<dbReference type="InterPro" id="IPR050627">
    <property type="entry name" value="Nitroreductase/BluB"/>
</dbReference>
<dbReference type="InterPro" id="IPR000415">
    <property type="entry name" value="Nitroreductase-like"/>
</dbReference>
<organism evidence="1 2">
    <name type="scientific">Actinokineospora auranticolor</name>
    <dbReference type="NCBI Taxonomy" id="155976"/>
    <lineage>
        <taxon>Bacteria</taxon>
        <taxon>Bacillati</taxon>
        <taxon>Actinomycetota</taxon>
        <taxon>Actinomycetes</taxon>
        <taxon>Pseudonocardiales</taxon>
        <taxon>Pseudonocardiaceae</taxon>
        <taxon>Actinokineospora</taxon>
    </lineage>
</organism>
<dbReference type="PANTHER" id="PTHR23026:SF123">
    <property type="entry name" value="NAD(P)H NITROREDUCTASE RV3131-RELATED"/>
    <property type="match status" value="1"/>
</dbReference>
<keyword evidence="2" id="KW-1185">Reference proteome</keyword>
<dbReference type="PANTHER" id="PTHR23026">
    <property type="entry name" value="NADPH NITROREDUCTASE"/>
    <property type="match status" value="1"/>
</dbReference>
<protein>
    <submittedName>
        <fullName evidence="1">Nitroreductase</fullName>
    </submittedName>
</protein>
<proteinExistence type="predicted"/>
<dbReference type="Proteomes" id="UP000239203">
    <property type="component" value="Unassembled WGS sequence"/>
</dbReference>
<sequence length="340" mass="36921">MTVPRIDVPTRPGAHGFPDRETVHTALRLACCAPSVHNTQPWRWRVGRAEIRLYADQSRRLPATDPDGRDLLLSCGAALHHLVVALAAFGWTAHVRRLPDPELPDHLATVTVSPSTPTRDDIVRAAAVTRRRSDRRAYAAWPVRAEHLDELVLAAGGSGVLARHLSGDTRTALTRLIAEADAHQDADGDYRTELAVWTGRHAGSDDGVPAANTVRDTRYGDLVTRRFSAPLLTQHDRATGGGAGELLVLGTSSDDRVSRLRAGEATSAVLLAATTLRLATCPLSQPVEIPRTRDLLRERVLDDAMVPQLVLRVGWAAAPAQALPRTPRRPLSETVEPPTR</sequence>
<dbReference type="RefSeq" id="WP_104483139.1">
    <property type="nucleotide sequence ID" value="NZ_CP154825.1"/>
</dbReference>
<gene>
    <name evidence="1" type="ORF">CLV40_1342</name>
</gene>
<dbReference type="AlphaFoldDB" id="A0A2S6GCK1"/>
<reference evidence="1 2" key="1">
    <citation type="submission" date="2018-02" db="EMBL/GenBank/DDBJ databases">
        <title>Genomic Encyclopedia of Archaeal and Bacterial Type Strains, Phase II (KMG-II): from individual species to whole genera.</title>
        <authorList>
            <person name="Goeker M."/>
        </authorList>
    </citation>
    <scope>NUCLEOTIDE SEQUENCE [LARGE SCALE GENOMIC DNA]</scope>
    <source>
        <strain evidence="1 2">YU 961-1</strain>
    </source>
</reference>
<dbReference type="OrthoDB" id="8156917at2"/>